<dbReference type="AlphaFoldDB" id="A0A840BXR2"/>
<accession>A0A840BXR2</accession>
<keyword evidence="2" id="KW-1185">Reference proteome</keyword>
<gene>
    <name evidence="1" type="ORF">GGR16_002362</name>
</gene>
<sequence length="99" mass="10623">MICAHCNTDTVQWTGSILAPTGIRCTACGWSASGPAPEPAQNEEPDEGGPCPHCRTIGLEWRQDEEMGGCSCHRGHAPCGYCLSAHLYCSECGWEGERP</sequence>
<comment type="caution">
    <text evidence="1">The sequence shown here is derived from an EMBL/GenBank/DDBJ whole genome shotgun (WGS) entry which is preliminary data.</text>
</comment>
<protein>
    <submittedName>
        <fullName evidence="1">Uncharacterized protein</fullName>
    </submittedName>
</protein>
<dbReference type="EMBL" id="JACIEN010000002">
    <property type="protein sequence ID" value="MBB4017333.1"/>
    <property type="molecule type" value="Genomic_DNA"/>
</dbReference>
<dbReference type="Proteomes" id="UP000577362">
    <property type="component" value="Unassembled WGS sequence"/>
</dbReference>
<proteinExistence type="predicted"/>
<evidence type="ECO:0000313" key="1">
    <source>
        <dbReference type="EMBL" id="MBB4017333.1"/>
    </source>
</evidence>
<name>A0A840BXR2_9HYPH</name>
<evidence type="ECO:0000313" key="2">
    <source>
        <dbReference type="Proteomes" id="UP000577362"/>
    </source>
</evidence>
<reference evidence="1 2" key="1">
    <citation type="submission" date="2020-08" db="EMBL/GenBank/DDBJ databases">
        <title>Genomic Encyclopedia of Type Strains, Phase IV (KMG-IV): sequencing the most valuable type-strain genomes for metagenomic binning, comparative biology and taxonomic classification.</title>
        <authorList>
            <person name="Goeker M."/>
        </authorList>
    </citation>
    <scope>NUCLEOTIDE SEQUENCE [LARGE SCALE GENOMIC DNA]</scope>
    <source>
        <strain evidence="1 2">DSM 103737</strain>
    </source>
</reference>
<organism evidence="1 2">
    <name type="scientific">Chelatococcus caeni</name>
    <dbReference type="NCBI Taxonomy" id="1348468"/>
    <lineage>
        <taxon>Bacteria</taxon>
        <taxon>Pseudomonadati</taxon>
        <taxon>Pseudomonadota</taxon>
        <taxon>Alphaproteobacteria</taxon>
        <taxon>Hyphomicrobiales</taxon>
        <taxon>Chelatococcaceae</taxon>
        <taxon>Chelatococcus</taxon>
    </lineage>
</organism>